<dbReference type="EMBL" id="CP014035">
    <property type="protein sequence ID" value="AMF94020.1"/>
    <property type="molecule type" value="Genomic_DNA"/>
</dbReference>
<gene>
    <name evidence="2" type="ORF">AL536_10985</name>
    <name evidence="3" type="ORF">NCTC11327_00930</name>
</gene>
<keyword evidence="3" id="KW-0449">Lipoprotein</keyword>
<evidence type="ECO:0000256" key="1">
    <source>
        <dbReference type="SAM" id="SignalP"/>
    </source>
</evidence>
<protein>
    <submittedName>
        <fullName evidence="2">Lipo-like protein</fullName>
    </submittedName>
    <submittedName>
        <fullName evidence="3">Lipoprotein-related protein</fullName>
    </submittedName>
</protein>
<dbReference type="PROSITE" id="PS51257">
    <property type="entry name" value="PROKAR_LIPOPROTEIN"/>
    <property type="match status" value="1"/>
</dbReference>
<dbReference type="PANTHER" id="PTHR38013">
    <property type="entry name" value="GLYCOPROTEIN/POLYSACCHARIDE METABOLISM"/>
    <property type="match status" value="1"/>
</dbReference>
<organism evidence="3 5">
    <name type="scientific">Vibrio fluvialis</name>
    <dbReference type="NCBI Taxonomy" id="676"/>
    <lineage>
        <taxon>Bacteria</taxon>
        <taxon>Pseudomonadati</taxon>
        <taxon>Pseudomonadota</taxon>
        <taxon>Gammaproteobacteria</taxon>
        <taxon>Vibrionales</taxon>
        <taxon>Vibrionaceae</taxon>
        <taxon>Vibrio</taxon>
    </lineage>
</organism>
<reference evidence="2" key="2">
    <citation type="submission" date="2018-01" db="EMBL/GenBank/DDBJ databases">
        <title>FDA dAtabase for Regulatory Grade micrObial Sequences (FDA-ARGOS): Supporting development and validation of Infectious Disease Dx tests.</title>
        <authorList>
            <person name="Hoffmann M."/>
            <person name="Allard M."/>
            <person name="Evans P."/>
            <person name="Brown E."/>
            <person name="Tallon L."/>
            <person name="Sadzewicz L."/>
            <person name="Sengamalay N."/>
            <person name="Ott S."/>
            <person name="Godinez A."/>
            <person name="Nagaraj S."/>
            <person name="Vyas G."/>
            <person name="Aluvathingal J."/>
            <person name="Nadendla S."/>
            <person name="Geyer C."/>
            <person name="Sichtig H."/>
        </authorList>
    </citation>
    <scope>NUCLEOTIDE SEQUENCE</scope>
    <source>
        <strain evidence="2">ATCC 33809</strain>
    </source>
</reference>
<accession>A0AAX2LLL6</accession>
<keyword evidence="1" id="KW-0732">Signal</keyword>
<evidence type="ECO:0000313" key="3">
    <source>
        <dbReference type="EMBL" id="SUP22121.1"/>
    </source>
</evidence>
<dbReference type="GeneID" id="29385450"/>
<evidence type="ECO:0000313" key="5">
    <source>
        <dbReference type="Proteomes" id="UP000254626"/>
    </source>
</evidence>
<dbReference type="PANTHER" id="PTHR38013:SF1">
    <property type="entry name" value="GLYCOPROTEIN_POLYSACCHARIDE METABOLISM"/>
    <property type="match status" value="1"/>
</dbReference>
<feature type="signal peptide" evidence="1">
    <location>
        <begin position="1"/>
        <end position="20"/>
    </location>
</feature>
<dbReference type="InterPro" id="IPR053196">
    <property type="entry name" value="Lipoprotein_YbaY-like"/>
</dbReference>
<name>A0AAX2LLL6_VIBFL</name>
<reference evidence="3 5" key="3">
    <citation type="submission" date="2018-06" db="EMBL/GenBank/DDBJ databases">
        <authorList>
            <consortium name="Pathogen Informatics"/>
            <person name="Doyle S."/>
        </authorList>
    </citation>
    <scope>NUCLEOTIDE SEQUENCE [LARGE SCALE GENOMIC DNA]</scope>
    <source>
        <strain evidence="3 5">NCTC11327</strain>
    </source>
</reference>
<sequence length="148" mass="15940">MKKALLLASSVLLGSVLVGCQTSEDSTTMTQTTPAAMKTVTGTLAYRERIALPENAVVTVTLQDVSLMDAPAKVIATQTFETKGKQVPFAFELAYDSAQIDARHTYSVSARIELNGKLRFITDTHYGVITDDNNTNQVDLKLVGVSAN</sequence>
<dbReference type="Pfam" id="PF09619">
    <property type="entry name" value="YscW"/>
    <property type="match status" value="1"/>
</dbReference>
<dbReference type="AlphaFoldDB" id="A0AAX2LLL6"/>
<dbReference type="RefSeq" id="WP_020329980.1">
    <property type="nucleotide sequence ID" value="NZ_AP028128.1"/>
</dbReference>
<dbReference type="Proteomes" id="UP000057088">
    <property type="component" value="Chromosome 2"/>
</dbReference>
<keyword evidence="4" id="KW-1185">Reference proteome</keyword>
<dbReference type="KEGG" id="vfl:AL536_10985"/>
<evidence type="ECO:0000313" key="4">
    <source>
        <dbReference type="Proteomes" id="UP000057088"/>
    </source>
</evidence>
<dbReference type="Proteomes" id="UP000254626">
    <property type="component" value="Unassembled WGS sequence"/>
</dbReference>
<dbReference type="InterPro" id="IPR039366">
    <property type="entry name" value="Pilotin"/>
</dbReference>
<reference evidence="4" key="1">
    <citation type="submission" date="2015-12" db="EMBL/GenBank/DDBJ databases">
        <title>FDA dAtabase for Regulatory Grade micrObial Sequences (FDA-ARGOS): Supporting development and validation of Infectious Disease Dx tests.</title>
        <authorList>
            <person name="Hoffmann M."/>
            <person name="Allard M."/>
            <person name="Evans P."/>
            <person name="Brown E."/>
            <person name="Tallon L.J."/>
            <person name="Sadzewicz L."/>
            <person name="Sengamalay N."/>
            <person name="Ott S."/>
            <person name="Godinez A."/>
            <person name="Nagaraj S."/>
            <person name="Vyas G."/>
            <person name="Aluvathingal J."/>
            <person name="Nadendla S."/>
            <person name="Geyer C."/>
            <person name="Sichtig H."/>
        </authorList>
    </citation>
    <scope>NUCLEOTIDE SEQUENCE [LARGE SCALE GENOMIC DNA]</scope>
    <source>
        <strain evidence="4">ATCC 33809</strain>
    </source>
</reference>
<dbReference type="EMBL" id="UHIP01000001">
    <property type="protein sequence ID" value="SUP22121.1"/>
    <property type="molecule type" value="Genomic_DNA"/>
</dbReference>
<feature type="chain" id="PRO_5043343059" evidence="1">
    <location>
        <begin position="21"/>
        <end position="148"/>
    </location>
</feature>
<evidence type="ECO:0000313" key="2">
    <source>
        <dbReference type="EMBL" id="AMF94020.1"/>
    </source>
</evidence>
<proteinExistence type="predicted"/>